<keyword evidence="2" id="KW-1185">Reference proteome</keyword>
<gene>
    <name evidence="1" type="ORF">A7Q00_01535</name>
</gene>
<evidence type="ECO:0000313" key="2">
    <source>
        <dbReference type="Proteomes" id="UP000077726"/>
    </source>
</evidence>
<dbReference type="Proteomes" id="UP000077726">
    <property type="component" value="Unassembled WGS sequence"/>
</dbReference>
<organism evidence="1 2">
    <name type="scientific">Eikenella halliae</name>
    <dbReference type="NCBI Taxonomy" id="1795832"/>
    <lineage>
        <taxon>Bacteria</taxon>
        <taxon>Pseudomonadati</taxon>
        <taxon>Pseudomonadota</taxon>
        <taxon>Betaproteobacteria</taxon>
        <taxon>Neisseriales</taxon>
        <taxon>Neisseriaceae</taxon>
        <taxon>Eikenella</taxon>
    </lineage>
</organism>
<comment type="caution">
    <text evidence="1">The sequence shown here is derived from an EMBL/GenBank/DDBJ whole genome shotgun (WGS) entry which is preliminary data.</text>
</comment>
<accession>A0A1B6W180</accession>
<proteinExistence type="predicted"/>
<name>A0A1B6W180_9NEIS</name>
<reference evidence="2" key="1">
    <citation type="submission" date="2016-05" db="EMBL/GenBank/DDBJ databases">
        <title>Draft genome of Corynebacterium afermentans subsp. afermentans LCDC 88199T.</title>
        <authorList>
            <person name="Bernier A.-M."/>
            <person name="Bernard K."/>
        </authorList>
    </citation>
    <scope>NUCLEOTIDE SEQUENCE [LARGE SCALE GENOMIC DNA]</scope>
    <source>
        <strain evidence="2">NML130454</strain>
    </source>
</reference>
<protein>
    <submittedName>
        <fullName evidence="1">Uncharacterized protein</fullName>
    </submittedName>
</protein>
<dbReference type="EMBL" id="LXSQ01000005">
    <property type="protein sequence ID" value="OAM44493.1"/>
    <property type="molecule type" value="Genomic_DNA"/>
</dbReference>
<sequence length="84" mass="9592">MMMLTDTLTRLKKNRSFQLGKLTDKGTSEPLLKPEHALSQLQRVFDGVQIALRGESSWSTVRRPLCFKHAQQNRNGYCALLTET</sequence>
<dbReference type="AlphaFoldDB" id="A0A1B6W180"/>
<evidence type="ECO:0000313" key="1">
    <source>
        <dbReference type="EMBL" id="OAM44493.1"/>
    </source>
</evidence>